<protein>
    <submittedName>
        <fullName evidence="2">Uncharacterized protein</fullName>
    </submittedName>
</protein>
<organism evidence="2">
    <name type="scientific">Eucampia antarctica</name>
    <dbReference type="NCBI Taxonomy" id="49252"/>
    <lineage>
        <taxon>Eukaryota</taxon>
        <taxon>Sar</taxon>
        <taxon>Stramenopiles</taxon>
        <taxon>Ochrophyta</taxon>
        <taxon>Bacillariophyta</taxon>
        <taxon>Mediophyceae</taxon>
        <taxon>Biddulphiophycidae</taxon>
        <taxon>Hemiaulales</taxon>
        <taxon>Hemiaulaceae</taxon>
        <taxon>Eucampia</taxon>
    </lineage>
</organism>
<reference evidence="2" key="1">
    <citation type="submission" date="2021-01" db="EMBL/GenBank/DDBJ databases">
        <authorList>
            <person name="Corre E."/>
            <person name="Pelletier E."/>
            <person name="Niang G."/>
            <person name="Scheremetjew M."/>
            <person name="Finn R."/>
            <person name="Kale V."/>
            <person name="Holt S."/>
            <person name="Cochrane G."/>
            <person name="Meng A."/>
            <person name="Brown T."/>
            <person name="Cohen L."/>
        </authorList>
    </citation>
    <scope>NUCLEOTIDE SEQUENCE</scope>
    <source>
        <strain evidence="2">CCMP1452</strain>
    </source>
</reference>
<sequence>MHRTIVPAAVYATMIFSSNTVNAFMPHLDNPSFTGCSQNVIKSRNPSILHLHPDQAKELEKAAAEMMDEMKATGDIDQEPVETPVDDTTISSTHSSSAAISMSQSSLQNPRKWWSMAFTELIRGN</sequence>
<accession>A0A7S2VYM8</accession>
<proteinExistence type="predicted"/>
<dbReference type="EMBL" id="HBHI01001495">
    <property type="protein sequence ID" value="CAD9656924.1"/>
    <property type="molecule type" value="Transcribed_RNA"/>
</dbReference>
<evidence type="ECO:0000256" key="1">
    <source>
        <dbReference type="SAM" id="MobiDB-lite"/>
    </source>
</evidence>
<feature type="compositionally biased region" description="Low complexity" evidence="1">
    <location>
        <begin position="88"/>
        <end position="103"/>
    </location>
</feature>
<evidence type="ECO:0000313" key="2">
    <source>
        <dbReference type="EMBL" id="CAD9656924.1"/>
    </source>
</evidence>
<name>A0A7S2VYM8_9STRA</name>
<feature type="region of interest" description="Disordered" evidence="1">
    <location>
        <begin position="72"/>
        <end position="103"/>
    </location>
</feature>
<gene>
    <name evidence="2" type="ORF">EANT1437_LOCUS723</name>
</gene>
<dbReference type="AlphaFoldDB" id="A0A7S2VYM8"/>